<accession>A0A8H4EVZ7</accession>
<reference evidence="2 3" key="1">
    <citation type="submission" date="2019-09" db="EMBL/GenBank/DDBJ databases">
        <authorList>
            <consortium name="DOE Joint Genome Institute"/>
            <person name="Mondo S.J."/>
            <person name="Navarro-Mendoza M.I."/>
            <person name="Perez-Arques C."/>
            <person name="Panchal S."/>
            <person name="Nicolas F.E."/>
            <person name="Ganguly P."/>
            <person name="Pangilinan J."/>
            <person name="Grigoriev I."/>
            <person name="Heitman J."/>
            <person name="Sanya K."/>
            <person name="Garre V."/>
        </authorList>
    </citation>
    <scope>NUCLEOTIDE SEQUENCE [LARGE SCALE GENOMIC DNA]</scope>
    <source>
        <strain evidence="2 3">MU402</strain>
    </source>
</reference>
<evidence type="ECO:0000313" key="3">
    <source>
        <dbReference type="Proteomes" id="UP000469890"/>
    </source>
</evidence>
<feature type="signal peptide" evidence="1">
    <location>
        <begin position="1"/>
        <end position="22"/>
    </location>
</feature>
<protein>
    <recommendedName>
        <fullName evidence="4">Neuroparsin</fullName>
    </recommendedName>
</protein>
<proteinExistence type="predicted"/>
<dbReference type="EMBL" id="JAAECE010000013">
    <property type="protein sequence ID" value="KAF1796202.1"/>
    <property type="molecule type" value="Genomic_DNA"/>
</dbReference>
<sequence>MLFKHCTLLALVISVAAHLTSADSGANSTTCQCIQDVGSNMSRCPGSSWNMDVAGYRGNCKRKHEYRTGECVCSGCFTCQDVDLR</sequence>
<keyword evidence="1" id="KW-0732">Signal</keyword>
<dbReference type="Proteomes" id="UP000469890">
    <property type="component" value="Unassembled WGS sequence"/>
</dbReference>
<name>A0A8H4EVZ7_MUCCL</name>
<comment type="caution">
    <text evidence="2">The sequence shown here is derived from an EMBL/GenBank/DDBJ whole genome shotgun (WGS) entry which is preliminary data.</text>
</comment>
<gene>
    <name evidence="2" type="ORF">FB192DRAFT_1041187</name>
</gene>
<evidence type="ECO:0008006" key="4">
    <source>
        <dbReference type="Google" id="ProtNLM"/>
    </source>
</evidence>
<evidence type="ECO:0000313" key="2">
    <source>
        <dbReference type="EMBL" id="KAF1796202.1"/>
    </source>
</evidence>
<organism evidence="2 3">
    <name type="scientific">Mucor circinelloides f. lusitanicus</name>
    <name type="common">Mucor racemosus var. lusitanicus</name>
    <dbReference type="NCBI Taxonomy" id="29924"/>
    <lineage>
        <taxon>Eukaryota</taxon>
        <taxon>Fungi</taxon>
        <taxon>Fungi incertae sedis</taxon>
        <taxon>Mucoromycota</taxon>
        <taxon>Mucoromycotina</taxon>
        <taxon>Mucoromycetes</taxon>
        <taxon>Mucorales</taxon>
        <taxon>Mucorineae</taxon>
        <taxon>Mucoraceae</taxon>
        <taxon>Mucor</taxon>
    </lineage>
</organism>
<dbReference type="AlphaFoldDB" id="A0A8H4EVZ7"/>
<feature type="chain" id="PRO_5034541788" description="Neuroparsin" evidence="1">
    <location>
        <begin position="23"/>
        <end position="85"/>
    </location>
</feature>
<evidence type="ECO:0000256" key="1">
    <source>
        <dbReference type="SAM" id="SignalP"/>
    </source>
</evidence>